<evidence type="ECO:0000313" key="7">
    <source>
        <dbReference type="Proteomes" id="UP001428341"/>
    </source>
</evidence>
<dbReference type="Pfam" id="PF03088">
    <property type="entry name" value="Str_synth"/>
    <property type="match status" value="1"/>
</dbReference>
<dbReference type="EMBL" id="JBCGBO010000004">
    <property type="protein sequence ID" value="KAK9210029.1"/>
    <property type="molecule type" value="Genomic_DNA"/>
</dbReference>
<dbReference type="GO" id="GO:0012505">
    <property type="term" value="C:endomembrane system"/>
    <property type="evidence" value="ECO:0007669"/>
    <property type="project" value="TreeGrafter"/>
</dbReference>
<comment type="caution">
    <text evidence="6">The sequence shown here is derived from an EMBL/GenBank/DDBJ whole genome shotgun (WGS) entry which is preliminary data.</text>
</comment>
<organism evidence="6 7">
    <name type="scientific">Citrus x changshan-huyou</name>
    <dbReference type="NCBI Taxonomy" id="2935761"/>
    <lineage>
        <taxon>Eukaryota</taxon>
        <taxon>Viridiplantae</taxon>
        <taxon>Streptophyta</taxon>
        <taxon>Embryophyta</taxon>
        <taxon>Tracheophyta</taxon>
        <taxon>Spermatophyta</taxon>
        <taxon>Magnoliopsida</taxon>
        <taxon>eudicotyledons</taxon>
        <taxon>Gunneridae</taxon>
        <taxon>Pentapetalae</taxon>
        <taxon>rosids</taxon>
        <taxon>malvids</taxon>
        <taxon>Sapindales</taxon>
        <taxon>Rutaceae</taxon>
        <taxon>Aurantioideae</taxon>
        <taxon>Citrus</taxon>
    </lineage>
</organism>
<dbReference type="SUPFAM" id="SSF63829">
    <property type="entry name" value="Calcium-dependent phosphotriesterase"/>
    <property type="match status" value="1"/>
</dbReference>
<proteinExistence type="inferred from homology"/>
<dbReference type="InterPro" id="IPR018119">
    <property type="entry name" value="Strictosidine_synth_cons-reg"/>
</dbReference>
<evidence type="ECO:0000256" key="2">
    <source>
        <dbReference type="ARBA" id="ARBA00009191"/>
    </source>
</evidence>
<dbReference type="InterPro" id="IPR011042">
    <property type="entry name" value="6-blade_b-propeller_TolB-like"/>
</dbReference>
<name>A0AAP0MGI2_9ROSI</name>
<feature type="domain" description="Strictosidine synthase conserved region" evidence="5">
    <location>
        <begin position="18"/>
        <end position="89"/>
    </location>
</feature>
<keyword evidence="3" id="KW-0926">Vacuole</keyword>
<dbReference type="PANTHER" id="PTHR10426">
    <property type="entry name" value="STRICTOSIDINE SYNTHASE-RELATED"/>
    <property type="match status" value="1"/>
</dbReference>
<dbReference type="GO" id="GO:0005773">
    <property type="term" value="C:vacuole"/>
    <property type="evidence" value="ECO:0007669"/>
    <property type="project" value="UniProtKB-SubCell"/>
</dbReference>
<evidence type="ECO:0000256" key="3">
    <source>
        <dbReference type="ARBA" id="ARBA00022554"/>
    </source>
</evidence>
<evidence type="ECO:0000256" key="1">
    <source>
        <dbReference type="ARBA" id="ARBA00004116"/>
    </source>
</evidence>
<comment type="subcellular location">
    <subcellularLocation>
        <location evidence="1">Vacuole</location>
    </subcellularLocation>
</comment>
<reference evidence="6 7" key="1">
    <citation type="submission" date="2024-05" db="EMBL/GenBank/DDBJ databases">
        <title>Haplotype-resolved chromosome-level genome assembly of Huyou (Citrus changshanensis).</title>
        <authorList>
            <person name="Miao C."/>
            <person name="Chen W."/>
            <person name="Wu Y."/>
            <person name="Wang L."/>
            <person name="Zhao S."/>
            <person name="Grierson D."/>
            <person name="Xu C."/>
            <person name="Chen K."/>
        </authorList>
    </citation>
    <scope>NUCLEOTIDE SEQUENCE [LARGE SCALE GENOMIC DNA]</scope>
    <source>
        <strain evidence="6">01-14</strain>
        <tissue evidence="6">Leaf</tissue>
    </source>
</reference>
<dbReference type="GO" id="GO:0016787">
    <property type="term" value="F:hydrolase activity"/>
    <property type="evidence" value="ECO:0007669"/>
    <property type="project" value="TreeGrafter"/>
</dbReference>
<dbReference type="PANTHER" id="PTHR10426:SF68">
    <property type="entry name" value="OS07G0614000 PROTEIN"/>
    <property type="match status" value="1"/>
</dbReference>
<evidence type="ECO:0000313" key="6">
    <source>
        <dbReference type="EMBL" id="KAK9210029.1"/>
    </source>
</evidence>
<dbReference type="AlphaFoldDB" id="A0AAP0MGI2"/>
<keyword evidence="7" id="KW-1185">Reference proteome</keyword>
<dbReference type="Gene3D" id="2.120.10.30">
    <property type="entry name" value="TolB, C-terminal domain"/>
    <property type="match status" value="2"/>
</dbReference>
<gene>
    <name evidence="6" type="ORF">WN944_002398</name>
</gene>
<evidence type="ECO:0000256" key="4">
    <source>
        <dbReference type="ARBA" id="ARBA00023180"/>
    </source>
</evidence>
<protein>
    <recommendedName>
        <fullName evidence="5">Strictosidine synthase conserved region domain-containing protein</fullName>
    </recommendedName>
</protein>
<evidence type="ECO:0000259" key="5">
    <source>
        <dbReference type="Pfam" id="PF03088"/>
    </source>
</evidence>
<accession>A0AAP0MGI2</accession>
<comment type="similarity">
    <text evidence="2">Belongs to the strictosidine synthase family.</text>
</comment>
<dbReference type="Proteomes" id="UP001428341">
    <property type="component" value="Unassembled WGS sequence"/>
</dbReference>
<keyword evidence="4" id="KW-0325">Glycoprotein</keyword>
<sequence>MIKIHLCHLIRFVNDVIEASDGSLYITVSSTKFAPKAYYLDLDEGEPHGQLLRYDPSSKQVSINREIFIENFPGGPANIPLAPDGSFWISLIKMNPSAVETVHSSKNRKQLLEEHPELINQLMSTGKGAAAKVVKVSANGSIIREFNDPNAKNISFVTSALEFHGNLYLASINSNFIGKLPLK</sequence>